<feature type="transmembrane region" description="Helical" evidence="1">
    <location>
        <begin position="12"/>
        <end position="35"/>
    </location>
</feature>
<evidence type="ECO:0000313" key="2">
    <source>
        <dbReference type="EMBL" id="ASC74046.1"/>
    </source>
</evidence>
<protein>
    <submittedName>
        <fullName evidence="2">Uncharacterized protein</fullName>
    </submittedName>
</protein>
<name>A0A1Z3HUU0_9CYAN</name>
<keyword evidence="1" id="KW-1133">Transmembrane helix</keyword>
<keyword evidence="1" id="KW-0812">Transmembrane</keyword>
<gene>
    <name evidence="2" type="ORF">XM38_050200</name>
</gene>
<sequence length="60" mass="6518">MMDDQKGLRQIPISVGIGLSVVILASGGAAAWFTWRTLNPQPAVVEFPTLDPPHRVDPYS</sequence>
<proteinExistence type="predicted"/>
<reference evidence="2 3" key="1">
    <citation type="journal article" date="2016" name="Biochim. Biophys. Acta">
        <title>Characterization of red-shifted phycobilisomes isolated from the chlorophyll f-containing cyanobacterium Halomicronema hongdechloris.</title>
        <authorList>
            <person name="Li Y."/>
            <person name="Lin Y."/>
            <person name="Garvey C.J."/>
            <person name="Birch D."/>
            <person name="Corkery R.W."/>
            <person name="Loughlin P.C."/>
            <person name="Scheer H."/>
            <person name="Willows R.D."/>
            <person name="Chen M."/>
        </authorList>
    </citation>
    <scope>NUCLEOTIDE SEQUENCE [LARGE SCALE GENOMIC DNA]</scope>
    <source>
        <strain evidence="2 3">C2206</strain>
    </source>
</reference>
<accession>A0A1Z3HUU0</accession>
<dbReference type="AlphaFoldDB" id="A0A1Z3HUU0"/>
<dbReference type="EMBL" id="CP021983">
    <property type="protein sequence ID" value="ASC74046.1"/>
    <property type="molecule type" value="Genomic_DNA"/>
</dbReference>
<dbReference type="KEGG" id="hhg:XM38_050200"/>
<keyword evidence="3" id="KW-1185">Reference proteome</keyword>
<keyword evidence="1" id="KW-0472">Membrane</keyword>
<dbReference type="RefSeq" id="WP_088431310.1">
    <property type="nucleotide sequence ID" value="NZ_CP021983.2"/>
</dbReference>
<evidence type="ECO:0000313" key="3">
    <source>
        <dbReference type="Proteomes" id="UP000191901"/>
    </source>
</evidence>
<dbReference type="Proteomes" id="UP000191901">
    <property type="component" value="Chromosome"/>
</dbReference>
<evidence type="ECO:0000256" key="1">
    <source>
        <dbReference type="SAM" id="Phobius"/>
    </source>
</evidence>
<organism evidence="2 3">
    <name type="scientific">Halomicronema hongdechloris C2206</name>
    <dbReference type="NCBI Taxonomy" id="1641165"/>
    <lineage>
        <taxon>Bacteria</taxon>
        <taxon>Bacillati</taxon>
        <taxon>Cyanobacteriota</taxon>
        <taxon>Cyanophyceae</taxon>
        <taxon>Nodosilineales</taxon>
        <taxon>Nodosilineaceae</taxon>
        <taxon>Halomicronema</taxon>
    </lineage>
</organism>